<dbReference type="Pfam" id="PF22399">
    <property type="entry name" value="DUF6979"/>
    <property type="match status" value="1"/>
</dbReference>
<gene>
    <name evidence="1" type="ORF">DF213_20610</name>
</gene>
<dbReference type="RefSeq" id="WP_024105598.1">
    <property type="nucleotide sequence ID" value="NZ_CP162003.1"/>
</dbReference>
<dbReference type="InterPro" id="IPR053917">
    <property type="entry name" value="DUF6979"/>
</dbReference>
<evidence type="ECO:0000313" key="1">
    <source>
        <dbReference type="EMBL" id="PWD69269.1"/>
    </source>
</evidence>
<dbReference type="AlphaFoldDB" id="A0AAW4LC32"/>
<dbReference type="EMBL" id="QESZ01000040">
    <property type="protein sequence ID" value="PWD69269.1"/>
    <property type="molecule type" value="Genomic_DNA"/>
</dbReference>
<evidence type="ECO:0000313" key="2">
    <source>
        <dbReference type="Proteomes" id="UP000245055"/>
    </source>
</evidence>
<sequence>MTKYTDAALIATRSCQGQKIPDVKTAWLKAIHDLNAYDEGCPRCAYLGLCEDGMVKGIPAGSYGLRADNKNKGYAVYAANLILSGHEQDHKKIWKKITDNRISTHDQVKIVIALHNAGLLQLS</sequence>
<name>A0AAW4LC32_9GAMM</name>
<comment type="caution">
    <text evidence="1">The sequence shown here is derived from an EMBL/GenBank/DDBJ whole genome shotgun (WGS) entry which is preliminary data.</text>
</comment>
<organism evidence="1 2">
    <name type="scientific">Dickeya dianthicola</name>
    <dbReference type="NCBI Taxonomy" id="204039"/>
    <lineage>
        <taxon>Bacteria</taxon>
        <taxon>Pseudomonadati</taxon>
        <taxon>Pseudomonadota</taxon>
        <taxon>Gammaproteobacteria</taxon>
        <taxon>Enterobacterales</taxon>
        <taxon>Pectobacteriaceae</taxon>
        <taxon>Dickeya</taxon>
    </lineage>
</organism>
<reference evidence="1 2" key="1">
    <citation type="submission" date="2018-05" db="EMBL/GenBank/DDBJ databases">
        <title>Genomic diversity of pathogens causing Blackleg of Potato in Pakistan.</title>
        <authorList>
            <person name="Sarfraz S."/>
            <person name="Riaz K."/>
            <person name="Oulghazi S."/>
            <person name="Cigna J."/>
            <person name="Sahi S.T."/>
            <person name="Khan S.H."/>
            <person name="Hameed A."/>
            <person name="Faure D."/>
        </authorList>
    </citation>
    <scope>NUCLEOTIDE SEQUENCE [LARGE SCALE GENOMIC DNA]</scope>
    <source>
        <strain evidence="1 2">SS70</strain>
    </source>
</reference>
<dbReference type="Proteomes" id="UP000245055">
    <property type="component" value="Unassembled WGS sequence"/>
</dbReference>
<accession>A0AAW4LC32</accession>
<proteinExistence type="predicted"/>
<protein>
    <submittedName>
        <fullName evidence="1">Uncharacterized protein</fullName>
    </submittedName>
</protein>